<dbReference type="AlphaFoldDB" id="A0A8E2S069"/>
<gene>
    <name evidence="1" type="ORF">C6P98_07275</name>
</gene>
<evidence type="ECO:0000313" key="2">
    <source>
        <dbReference type="Proteomes" id="UP000237686"/>
    </source>
</evidence>
<name>A0A8E2S069_9BURK</name>
<accession>A0A8E2S069</accession>
<dbReference type="RefSeq" id="WP_105751932.1">
    <property type="nucleotide sequence ID" value="NZ_CADFDF010000005.1"/>
</dbReference>
<protein>
    <submittedName>
        <fullName evidence="1">Uncharacterized protein</fullName>
    </submittedName>
</protein>
<evidence type="ECO:0000313" key="1">
    <source>
        <dbReference type="EMBL" id="PRF26133.1"/>
    </source>
</evidence>
<proteinExistence type="predicted"/>
<dbReference type="Proteomes" id="UP000237686">
    <property type="component" value="Unassembled WGS sequence"/>
</dbReference>
<comment type="caution">
    <text evidence="1">The sequence shown here is derived from an EMBL/GenBank/DDBJ whole genome shotgun (WGS) entry which is preliminary data.</text>
</comment>
<sequence length="171" mass="19136">MQLDSVDVNVDFNGIVIFAYPDLNGFFDKPIAQRQNILQDFTQTDLGDKIVDAGVVLPIINIDDGSYFVRFFDVEPENSLGREVVFSDSGYVLKVTSELYVADAAVFWDWEEYLGWRKVSVPCGNYAATVQGVKFTDANHQIARVGYDIILNETGKLQPRTATIRADSRIG</sequence>
<dbReference type="EMBL" id="PVFZ01000017">
    <property type="protein sequence ID" value="PRF26133.1"/>
    <property type="molecule type" value="Genomic_DNA"/>
</dbReference>
<reference evidence="1 2" key="1">
    <citation type="submission" date="2018-03" db="EMBL/GenBank/DDBJ databases">
        <authorList>
            <person name="Nguyen K."/>
            <person name="Fouts D."/>
            <person name="Sutton G."/>
        </authorList>
    </citation>
    <scope>NUCLEOTIDE SEQUENCE [LARGE SCALE GENOMIC DNA]</scope>
    <source>
        <strain evidence="1 2">AU17135</strain>
    </source>
</reference>
<organism evidence="1 2">
    <name type="scientific">Burkholderia multivorans</name>
    <dbReference type="NCBI Taxonomy" id="87883"/>
    <lineage>
        <taxon>Bacteria</taxon>
        <taxon>Pseudomonadati</taxon>
        <taxon>Pseudomonadota</taxon>
        <taxon>Betaproteobacteria</taxon>
        <taxon>Burkholderiales</taxon>
        <taxon>Burkholderiaceae</taxon>
        <taxon>Burkholderia</taxon>
        <taxon>Burkholderia cepacia complex</taxon>
    </lineage>
</organism>